<protein>
    <recommendedName>
        <fullName evidence="5">Beta-ketoacyl-ACP reductase</fullName>
    </recommendedName>
</protein>
<reference evidence="3 4" key="1">
    <citation type="journal article" date="2016" name="Nat. Commun.">
        <title>Thousands of microbial genomes shed light on interconnected biogeochemical processes in an aquifer system.</title>
        <authorList>
            <person name="Anantharaman K."/>
            <person name="Brown C.T."/>
            <person name="Hug L.A."/>
            <person name="Sharon I."/>
            <person name="Castelle C.J."/>
            <person name="Probst A.J."/>
            <person name="Thomas B.C."/>
            <person name="Singh A."/>
            <person name="Wilkins M.J."/>
            <person name="Karaoz U."/>
            <person name="Brodie E.L."/>
            <person name="Williams K.H."/>
            <person name="Hubbard S.S."/>
            <person name="Banfield J.F."/>
        </authorList>
    </citation>
    <scope>NUCLEOTIDE SEQUENCE [LARGE SCALE GENOMIC DNA]</scope>
</reference>
<dbReference type="InterPro" id="IPR002347">
    <property type="entry name" value="SDR_fam"/>
</dbReference>
<dbReference type="Gene3D" id="3.40.50.720">
    <property type="entry name" value="NAD(P)-binding Rossmann-like Domain"/>
    <property type="match status" value="1"/>
</dbReference>
<accession>A0A1F7WZD1</accession>
<dbReference type="AlphaFoldDB" id="A0A1F7WZD1"/>
<dbReference type="InterPro" id="IPR036291">
    <property type="entry name" value="NAD(P)-bd_dom_sf"/>
</dbReference>
<organism evidence="3 4">
    <name type="scientific">Candidatus Wallbacteria bacterium GWC2_49_35</name>
    <dbReference type="NCBI Taxonomy" id="1817813"/>
    <lineage>
        <taxon>Bacteria</taxon>
        <taxon>Candidatus Walliibacteriota</taxon>
    </lineage>
</organism>
<dbReference type="Pfam" id="PF13561">
    <property type="entry name" value="adh_short_C2"/>
    <property type="match status" value="1"/>
</dbReference>
<evidence type="ECO:0000256" key="2">
    <source>
        <dbReference type="ARBA" id="ARBA00023002"/>
    </source>
</evidence>
<comment type="similarity">
    <text evidence="1">Belongs to the short-chain dehydrogenases/reductases (SDR) family.</text>
</comment>
<sequence length="257" mass="27755">MKPERKPNSITITLAGKIAVVTGGSRGIGRAIALKFAEAGADVCIIYKNSDPDAKSVVQEIEAYGVRALAIKCDASSAEQAGHAVEKIVGKFEKIDILVNNVAITENIPFLALESESWQKAVSVNINSFYNFTHPVVHHMKDRRYGRILNIGSICGIRPIAAVPVHYATTKGAVNAFTFTLAREVARYNILVNSIAPGLIETDFAAGLPEVRMKDFEKFCPLARPGQPSEIANFAVFMVSDLNTYMTGETVIISGGL</sequence>
<dbReference type="PRINTS" id="PR00080">
    <property type="entry name" value="SDRFAMILY"/>
</dbReference>
<evidence type="ECO:0000313" key="4">
    <source>
        <dbReference type="Proteomes" id="UP000178735"/>
    </source>
</evidence>
<comment type="caution">
    <text evidence="3">The sequence shown here is derived from an EMBL/GenBank/DDBJ whole genome shotgun (WGS) entry which is preliminary data.</text>
</comment>
<evidence type="ECO:0000313" key="3">
    <source>
        <dbReference type="EMBL" id="OGM08166.1"/>
    </source>
</evidence>
<dbReference type="STRING" id="1817813.A2008_12000"/>
<evidence type="ECO:0008006" key="5">
    <source>
        <dbReference type="Google" id="ProtNLM"/>
    </source>
</evidence>
<proteinExistence type="inferred from homology"/>
<dbReference type="PANTHER" id="PTHR42879:SF2">
    <property type="entry name" value="3-OXOACYL-[ACYL-CARRIER-PROTEIN] REDUCTASE FABG"/>
    <property type="match status" value="1"/>
</dbReference>
<dbReference type="Proteomes" id="UP000178735">
    <property type="component" value="Unassembled WGS sequence"/>
</dbReference>
<dbReference type="EMBL" id="MGFH01000023">
    <property type="protein sequence ID" value="OGM08166.1"/>
    <property type="molecule type" value="Genomic_DNA"/>
</dbReference>
<dbReference type="PRINTS" id="PR00081">
    <property type="entry name" value="GDHRDH"/>
</dbReference>
<keyword evidence="2" id="KW-0560">Oxidoreductase</keyword>
<evidence type="ECO:0000256" key="1">
    <source>
        <dbReference type="ARBA" id="ARBA00006484"/>
    </source>
</evidence>
<dbReference type="PANTHER" id="PTHR42879">
    <property type="entry name" value="3-OXOACYL-(ACYL-CARRIER-PROTEIN) REDUCTASE"/>
    <property type="match status" value="1"/>
</dbReference>
<dbReference type="FunFam" id="3.40.50.720:FF:000173">
    <property type="entry name" value="3-oxoacyl-[acyl-carrier protein] reductase"/>
    <property type="match status" value="1"/>
</dbReference>
<dbReference type="SUPFAM" id="SSF51735">
    <property type="entry name" value="NAD(P)-binding Rossmann-fold domains"/>
    <property type="match status" value="1"/>
</dbReference>
<dbReference type="GO" id="GO:0016491">
    <property type="term" value="F:oxidoreductase activity"/>
    <property type="evidence" value="ECO:0007669"/>
    <property type="project" value="UniProtKB-KW"/>
</dbReference>
<dbReference type="InterPro" id="IPR050259">
    <property type="entry name" value="SDR"/>
</dbReference>
<name>A0A1F7WZD1_9BACT</name>
<gene>
    <name evidence="3" type="ORF">A2008_12000</name>
</gene>